<evidence type="ECO:0000256" key="4">
    <source>
        <dbReference type="ARBA" id="ARBA00022692"/>
    </source>
</evidence>
<keyword evidence="7 8" id="KW-0472">Membrane</keyword>
<organism evidence="9 10">
    <name type="scientific">Maricaulis virginensis</name>
    <dbReference type="NCBI Taxonomy" id="144022"/>
    <lineage>
        <taxon>Bacteria</taxon>
        <taxon>Pseudomonadati</taxon>
        <taxon>Pseudomonadota</taxon>
        <taxon>Alphaproteobacteria</taxon>
        <taxon>Maricaulales</taxon>
        <taxon>Maricaulaceae</taxon>
        <taxon>Maricaulis</taxon>
    </lineage>
</organism>
<evidence type="ECO:0000256" key="8">
    <source>
        <dbReference type="SAM" id="Phobius"/>
    </source>
</evidence>
<dbReference type="GO" id="GO:0005886">
    <property type="term" value="C:plasma membrane"/>
    <property type="evidence" value="ECO:0007669"/>
    <property type="project" value="UniProtKB-SubCell"/>
</dbReference>
<dbReference type="EMBL" id="BSFE01000002">
    <property type="protein sequence ID" value="GLK51455.1"/>
    <property type="molecule type" value="Genomic_DNA"/>
</dbReference>
<sequence>MRKPTDRSSIWTSVALCVFTVLLALVIQAAPTRLVDGISVMPTWPLMVIFLWSGLRPHFMPPIVIFAIGLAQDLLTGAPMGVWALSYLVALAVCRFRGEDGMPRDLPPVLLRFGATLLLAHGIAFAAGSFALEQMADLQLLIIELAATMLMFPLLAFLALRNRRPGRSGFIGG</sequence>
<reference evidence="9" key="1">
    <citation type="journal article" date="2014" name="Int. J. Syst. Evol. Microbiol.">
        <title>Complete genome sequence of Corynebacterium casei LMG S-19264T (=DSM 44701T), isolated from a smear-ripened cheese.</title>
        <authorList>
            <consortium name="US DOE Joint Genome Institute (JGI-PGF)"/>
            <person name="Walter F."/>
            <person name="Albersmeier A."/>
            <person name="Kalinowski J."/>
            <person name="Ruckert C."/>
        </authorList>
    </citation>
    <scope>NUCLEOTIDE SEQUENCE</scope>
    <source>
        <strain evidence="9">VKM B-1513</strain>
    </source>
</reference>
<reference evidence="9" key="2">
    <citation type="submission" date="2023-01" db="EMBL/GenBank/DDBJ databases">
        <authorList>
            <person name="Sun Q."/>
            <person name="Evtushenko L."/>
        </authorList>
    </citation>
    <scope>NUCLEOTIDE SEQUENCE</scope>
    <source>
        <strain evidence="9">VKM B-1513</strain>
    </source>
</reference>
<evidence type="ECO:0000256" key="1">
    <source>
        <dbReference type="ARBA" id="ARBA00004651"/>
    </source>
</evidence>
<dbReference type="NCBIfam" id="TIGR03426">
    <property type="entry name" value="shape_MreD"/>
    <property type="match status" value="1"/>
</dbReference>
<dbReference type="GO" id="GO:0008360">
    <property type="term" value="P:regulation of cell shape"/>
    <property type="evidence" value="ECO:0007669"/>
    <property type="project" value="UniProtKB-KW"/>
</dbReference>
<comment type="subcellular location">
    <subcellularLocation>
        <location evidence="1">Cell membrane</location>
        <topology evidence="1">Multi-pass membrane protein</topology>
    </subcellularLocation>
</comment>
<keyword evidence="5" id="KW-0133">Cell shape</keyword>
<proteinExistence type="inferred from homology"/>
<evidence type="ECO:0000313" key="9">
    <source>
        <dbReference type="EMBL" id="GLK51455.1"/>
    </source>
</evidence>
<evidence type="ECO:0008006" key="11">
    <source>
        <dbReference type="Google" id="ProtNLM"/>
    </source>
</evidence>
<gene>
    <name evidence="9" type="ORF">GCM10017621_09630</name>
</gene>
<keyword evidence="4 8" id="KW-0812">Transmembrane</keyword>
<dbReference type="Pfam" id="PF04093">
    <property type="entry name" value="MreD"/>
    <property type="match status" value="1"/>
</dbReference>
<dbReference type="InterPro" id="IPR007227">
    <property type="entry name" value="Cell_shape_determining_MreD"/>
</dbReference>
<protein>
    <recommendedName>
        <fullName evidence="11">Rod shape-determining protein MreD</fullName>
    </recommendedName>
</protein>
<evidence type="ECO:0000256" key="7">
    <source>
        <dbReference type="ARBA" id="ARBA00023136"/>
    </source>
</evidence>
<dbReference type="Proteomes" id="UP001143486">
    <property type="component" value="Unassembled WGS sequence"/>
</dbReference>
<comment type="caution">
    <text evidence="9">The sequence shown here is derived from an EMBL/GenBank/DDBJ whole genome shotgun (WGS) entry which is preliminary data.</text>
</comment>
<evidence type="ECO:0000313" key="10">
    <source>
        <dbReference type="Proteomes" id="UP001143486"/>
    </source>
</evidence>
<comment type="similarity">
    <text evidence="2">Belongs to the MreD family.</text>
</comment>
<keyword evidence="3" id="KW-1003">Cell membrane</keyword>
<feature type="transmembrane region" description="Helical" evidence="8">
    <location>
        <begin position="63"/>
        <end position="88"/>
    </location>
</feature>
<name>A0A9W6ILS9_9PROT</name>
<feature type="transmembrane region" description="Helical" evidence="8">
    <location>
        <begin position="138"/>
        <end position="160"/>
    </location>
</feature>
<dbReference type="RefSeq" id="WP_271185836.1">
    <property type="nucleotide sequence ID" value="NZ_BSFE01000002.1"/>
</dbReference>
<keyword evidence="6 8" id="KW-1133">Transmembrane helix</keyword>
<keyword evidence="10" id="KW-1185">Reference proteome</keyword>
<accession>A0A9W6ILS9</accession>
<evidence type="ECO:0000256" key="5">
    <source>
        <dbReference type="ARBA" id="ARBA00022960"/>
    </source>
</evidence>
<evidence type="ECO:0000256" key="3">
    <source>
        <dbReference type="ARBA" id="ARBA00022475"/>
    </source>
</evidence>
<evidence type="ECO:0000256" key="6">
    <source>
        <dbReference type="ARBA" id="ARBA00022989"/>
    </source>
</evidence>
<feature type="transmembrane region" description="Helical" evidence="8">
    <location>
        <begin position="109"/>
        <end position="132"/>
    </location>
</feature>
<dbReference type="AlphaFoldDB" id="A0A9W6ILS9"/>
<evidence type="ECO:0000256" key="2">
    <source>
        <dbReference type="ARBA" id="ARBA00007776"/>
    </source>
</evidence>